<dbReference type="EMBL" id="BAAAUV010000003">
    <property type="protein sequence ID" value="GAA3200690.1"/>
    <property type="molecule type" value="Genomic_DNA"/>
</dbReference>
<dbReference type="Proteomes" id="UP001501237">
    <property type="component" value="Unassembled WGS sequence"/>
</dbReference>
<evidence type="ECO:0000313" key="2">
    <source>
        <dbReference type="EMBL" id="GAA3200690.1"/>
    </source>
</evidence>
<accession>A0ABP6Q542</accession>
<gene>
    <name evidence="2" type="ORF">GCM10010468_13520</name>
</gene>
<dbReference type="RefSeq" id="WP_344823379.1">
    <property type="nucleotide sequence ID" value="NZ_BAAAUV010000003.1"/>
</dbReference>
<dbReference type="InterPro" id="IPR007235">
    <property type="entry name" value="Glyco_trans_28_C"/>
</dbReference>
<dbReference type="Gene3D" id="3.40.50.2000">
    <property type="entry name" value="Glycogen Phosphorylase B"/>
    <property type="match status" value="1"/>
</dbReference>
<evidence type="ECO:0000313" key="3">
    <source>
        <dbReference type="Proteomes" id="UP001501237"/>
    </source>
</evidence>
<evidence type="ECO:0000259" key="1">
    <source>
        <dbReference type="Pfam" id="PF04101"/>
    </source>
</evidence>
<feature type="domain" description="Glycosyl transferase family 28 C-terminal" evidence="1">
    <location>
        <begin position="5"/>
        <end position="137"/>
    </location>
</feature>
<reference evidence="3" key="1">
    <citation type="journal article" date="2019" name="Int. J. Syst. Evol. Microbiol.">
        <title>The Global Catalogue of Microorganisms (GCM) 10K type strain sequencing project: providing services to taxonomists for standard genome sequencing and annotation.</title>
        <authorList>
            <consortium name="The Broad Institute Genomics Platform"/>
            <consortium name="The Broad Institute Genome Sequencing Center for Infectious Disease"/>
            <person name="Wu L."/>
            <person name="Ma J."/>
        </authorList>
    </citation>
    <scope>NUCLEOTIDE SEQUENCE [LARGE SCALE GENOMIC DNA]</scope>
    <source>
        <strain evidence="3">JCM 9377</strain>
    </source>
</reference>
<dbReference type="SUPFAM" id="SSF53756">
    <property type="entry name" value="UDP-Glycosyltransferase/glycogen phosphorylase"/>
    <property type="match status" value="1"/>
</dbReference>
<proteinExistence type="predicted"/>
<name>A0ABP6Q542_9ACTN</name>
<keyword evidence="3" id="KW-1185">Reference proteome</keyword>
<sequence length="178" mass="19486">MNPLVFVTVGTDHHPFHRMIDWMEPWAAAHPDVRCVVQHGTSRAPAFGECHPLISHDRVAELMSTAAAVVCHGGPGTVAAAREAGRLPIVVPRRSGLGEHVDDHQVRFTTLMAERGLILRPDTAEDLHARLDTALATPGAHTVTAEGVRTDEVAERFGLLVEELMARPRRRGWRRPAG</sequence>
<comment type="caution">
    <text evidence="2">The sequence shown here is derived from an EMBL/GenBank/DDBJ whole genome shotgun (WGS) entry which is preliminary data.</text>
</comment>
<organism evidence="2 3">
    <name type="scientific">Actinocorallia longicatena</name>
    <dbReference type="NCBI Taxonomy" id="111803"/>
    <lineage>
        <taxon>Bacteria</taxon>
        <taxon>Bacillati</taxon>
        <taxon>Actinomycetota</taxon>
        <taxon>Actinomycetes</taxon>
        <taxon>Streptosporangiales</taxon>
        <taxon>Thermomonosporaceae</taxon>
        <taxon>Actinocorallia</taxon>
    </lineage>
</organism>
<dbReference type="Pfam" id="PF04101">
    <property type="entry name" value="Glyco_tran_28_C"/>
    <property type="match status" value="1"/>
</dbReference>
<protein>
    <recommendedName>
        <fullName evidence="1">Glycosyl transferase family 28 C-terminal domain-containing protein</fullName>
    </recommendedName>
</protein>